<feature type="domain" description="SPOR" evidence="3">
    <location>
        <begin position="209"/>
        <end position="294"/>
    </location>
</feature>
<dbReference type="RefSeq" id="WP_064789263.1">
    <property type="nucleotide sequence ID" value="NZ_CP031555.1"/>
</dbReference>
<feature type="region of interest" description="Disordered" evidence="1">
    <location>
        <begin position="180"/>
        <end position="200"/>
    </location>
</feature>
<protein>
    <submittedName>
        <fullName evidence="4">SPOR domain-containing protein</fullName>
    </submittedName>
</protein>
<feature type="transmembrane region" description="Helical" evidence="2">
    <location>
        <begin position="31"/>
        <end position="53"/>
    </location>
</feature>
<accession>A0ABM6XYV6</accession>
<keyword evidence="2" id="KW-1133">Transmembrane helix</keyword>
<feature type="compositionally biased region" description="Low complexity" evidence="1">
    <location>
        <begin position="123"/>
        <end position="145"/>
    </location>
</feature>
<dbReference type="EMBL" id="CP031555">
    <property type="protein sequence ID" value="AXO14875.1"/>
    <property type="molecule type" value="Genomic_DNA"/>
</dbReference>
<organism evidence="4 5">
    <name type="scientific">Thalassospira indica</name>
    <dbReference type="NCBI Taxonomy" id="1891279"/>
    <lineage>
        <taxon>Bacteria</taxon>
        <taxon>Pseudomonadati</taxon>
        <taxon>Pseudomonadota</taxon>
        <taxon>Alphaproteobacteria</taxon>
        <taxon>Rhodospirillales</taxon>
        <taxon>Thalassospiraceae</taxon>
        <taxon>Thalassospira</taxon>
    </lineage>
</organism>
<keyword evidence="2" id="KW-0812">Transmembrane</keyword>
<proteinExistence type="predicted"/>
<feature type="region of interest" description="Disordered" evidence="1">
    <location>
        <begin position="1"/>
        <end position="21"/>
    </location>
</feature>
<dbReference type="InterPro" id="IPR007730">
    <property type="entry name" value="SPOR-like_dom"/>
</dbReference>
<dbReference type="SUPFAM" id="SSF110997">
    <property type="entry name" value="Sporulation related repeat"/>
    <property type="match status" value="1"/>
</dbReference>
<feature type="compositionally biased region" description="Low complexity" evidence="1">
    <location>
        <begin position="180"/>
        <end position="189"/>
    </location>
</feature>
<name>A0ABM6XYV6_9PROT</name>
<evidence type="ECO:0000256" key="1">
    <source>
        <dbReference type="SAM" id="MobiDB-lite"/>
    </source>
</evidence>
<dbReference type="InterPro" id="IPR036680">
    <property type="entry name" value="SPOR-like_sf"/>
</dbReference>
<evidence type="ECO:0000256" key="2">
    <source>
        <dbReference type="SAM" id="Phobius"/>
    </source>
</evidence>
<dbReference type="PROSITE" id="PS51724">
    <property type="entry name" value="SPOR"/>
    <property type="match status" value="1"/>
</dbReference>
<evidence type="ECO:0000313" key="5">
    <source>
        <dbReference type="Proteomes" id="UP000256971"/>
    </source>
</evidence>
<keyword evidence="5" id="KW-1185">Reference proteome</keyword>
<gene>
    <name evidence="4" type="ORF">DY252_12125</name>
</gene>
<evidence type="ECO:0000259" key="3">
    <source>
        <dbReference type="PROSITE" id="PS51724"/>
    </source>
</evidence>
<dbReference type="Pfam" id="PF05036">
    <property type="entry name" value="SPOR"/>
    <property type="match status" value="1"/>
</dbReference>
<keyword evidence="2" id="KW-0472">Membrane</keyword>
<sequence>MSEEHGADLHAERADHYGSEKPASKSMIKGLATVFLGVVVVGGALGGAGYWFYNQGQPIQDDGNLPILLPDPSPIKIRPEDPGGMEVPHRETTVYDQLSDVDPDANVVLQELPDMPRAPEVSATPKATQPNPTAQAPAGAGATEAADARQNAESDGNAEPVVKAPEIAAPELTDAEKAVAAAENRTAEAPAKEKASTEPAPAPQTTAAALASGAFRVQLASVREESGATAEWKRLSSKNKDLLGNLEMFVQRIEIEGKGVFYRLQAGPLGDAGAAEKLCTDLKERNVGCLIVRP</sequence>
<reference evidence="4 5" key="1">
    <citation type="submission" date="2018-08" db="EMBL/GenBank/DDBJ databases">
        <title>Complete genome sequence of type strain Thalassospira indica MCCC 1A01103T, isolated from isolated from deep seawater of the Indian Ocean.</title>
        <authorList>
            <person name="Liu Y."/>
        </authorList>
    </citation>
    <scope>NUCLEOTIDE SEQUENCE [LARGE SCALE GENOMIC DNA]</scope>
    <source>
        <strain evidence="4 5">PB8BT</strain>
    </source>
</reference>
<dbReference type="Gene3D" id="3.30.70.1070">
    <property type="entry name" value="Sporulation related repeat"/>
    <property type="match status" value="1"/>
</dbReference>
<evidence type="ECO:0000313" key="4">
    <source>
        <dbReference type="EMBL" id="AXO14875.1"/>
    </source>
</evidence>
<dbReference type="Proteomes" id="UP000256971">
    <property type="component" value="Chromosome"/>
</dbReference>
<feature type="region of interest" description="Disordered" evidence="1">
    <location>
        <begin position="117"/>
        <end position="161"/>
    </location>
</feature>